<dbReference type="PANTHER" id="PTHR12919">
    <property type="entry name" value="30S RIBOSOMAL PROTEIN S16"/>
    <property type="match status" value="1"/>
</dbReference>
<evidence type="ECO:0000256" key="1">
    <source>
        <dbReference type="ARBA" id="ARBA00022980"/>
    </source>
</evidence>
<dbReference type="InterPro" id="IPR000307">
    <property type="entry name" value="Ribosomal_bS16"/>
</dbReference>
<evidence type="ECO:0000313" key="4">
    <source>
        <dbReference type="EMBL" id="RDH40663.1"/>
    </source>
</evidence>
<comment type="similarity">
    <text evidence="3">Belongs to the bacterial ribosomal protein bS16 family.</text>
</comment>
<dbReference type="SUPFAM" id="SSF54565">
    <property type="entry name" value="Ribosomal protein S16"/>
    <property type="match status" value="1"/>
</dbReference>
<dbReference type="GO" id="GO:0006412">
    <property type="term" value="P:translation"/>
    <property type="evidence" value="ECO:0007669"/>
    <property type="project" value="UniProtKB-UniRule"/>
</dbReference>
<dbReference type="GO" id="GO:0015935">
    <property type="term" value="C:small ribosomal subunit"/>
    <property type="evidence" value="ECO:0007669"/>
    <property type="project" value="TreeGrafter"/>
</dbReference>
<dbReference type="EMBL" id="NMOS02000005">
    <property type="protein sequence ID" value="RDH40663.1"/>
    <property type="molecule type" value="Genomic_DNA"/>
</dbReference>
<keyword evidence="5" id="KW-1185">Reference proteome</keyword>
<proteinExistence type="inferred from homology"/>
<dbReference type="AlphaFoldDB" id="A0A370CIQ4"/>
<accession>A0A370CIQ4</accession>
<dbReference type="GO" id="GO:0003735">
    <property type="term" value="F:structural constituent of ribosome"/>
    <property type="evidence" value="ECO:0007669"/>
    <property type="project" value="InterPro"/>
</dbReference>
<keyword evidence="1 3" id="KW-0689">Ribosomal protein</keyword>
<dbReference type="PROSITE" id="PS00732">
    <property type="entry name" value="RIBOSOMAL_S16"/>
    <property type="match status" value="1"/>
</dbReference>
<dbReference type="PANTHER" id="PTHR12919:SF20">
    <property type="entry name" value="SMALL RIBOSOMAL SUBUNIT PROTEIN BS16M"/>
    <property type="match status" value="1"/>
</dbReference>
<keyword evidence="2 3" id="KW-0687">Ribonucleoprotein</keyword>
<reference evidence="4 5" key="2">
    <citation type="journal article" date="2018" name="J. Invertebr. Pathol.">
        <title>'Candidatus Aquirickettsiella gammari' (Gammaproteobacteria: Legionellales: Coxiellaceae): A bacterial pathogen of the freshwater crustacean Gammarus fossarum (Malacostraca: Amphipoda).</title>
        <authorList>
            <person name="Bojko J."/>
            <person name="Dunn A.M."/>
            <person name="Stebbing P.D."/>
            <person name="van Aerle R."/>
            <person name="Bacela-Spychalska K."/>
            <person name="Bean T.P."/>
            <person name="Urrutia A."/>
            <person name="Stentiford G.D."/>
        </authorList>
    </citation>
    <scope>NUCLEOTIDE SEQUENCE [LARGE SCALE GENOMIC DNA]</scope>
    <source>
        <strain evidence="4">RA15029</strain>
    </source>
</reference>
<name>A0A370CIQ4_9COXI</name>
<dbReference type="Gene3D" id="3.30.1320.10">
    <property type="match status" value="1"/>
</dbReference>
<dbReference type="NCBIfam" id="TIGR00002">
    <property type="entry name" value="S16"/>
    <property type="match status" value="1"/>
</dbReference>
<dbReference type="InterPro" id="IPR023803">
    <property type="entry name" value="Ribosomal_bS16_dom_sf"/>
</dbReference>
<sequence>MVTIRLARKGRKKRAFYHIIVTDSRNPRDGRYIERLGFCNPSAEEGKEVSLQIATDRVAYWIARGAQTSKQILSLIKKANKEINKSKEPTDVAAAA</sequence>
<protein>
    <recommendedName>
        <fullName evidence="3">Small ribosomal subunit protein bS16</fullName>
    </recommendedName>
</protein>
<evidence type="ECO:0000256" key="2">
    <source>
        <dbReference type="ARBA" id="ARBA00023274"/>
    </source>
</evidence>
<evidence type="ECO:0000313" key="5">
    <source>
        <dbReference type="Proteomes" id="UP000226429"/>
    </source>
</evidence>
<dbReference type="HAMAP" id="MF_00385">
    <property type="entry name" value="Ribosomal_bS16"/>
    <property type="match status" value="1"/>
</dbReference>
<reference evidence="4 5" key="1">
    <citation type="journal article" date="2017" name="Int. J. Syst. Evol. Microbiol.">
        <title>Aquarickettsiella crustaci n. gen. n. sp. (Gammaproteobacteria: Legionellales: Coxiellaceae); a bacterial pathogen of the freshwater crustacean: Gammarus fossarum (Malacostraca: Amphipoda).</title>
        <authorList>
            <person name="Bojko J."/>
            <person name="Dunn A.M."/>
            <person name="Stebbing P.D."/>
            <person name="Van Aerle R."/>
            <person name="Bacela-Spychalska K."/>
            <person name="Bean T.P."/>
            <person name="Stentiford G.D."/>
        </authorList>
    </citation>
    <scope>NUCLEOTIDE SEQUENCE [LARGE SCALE GENOMIC DNA]</scope>
    <source>
        <strain evidence="4">RA15029</strain>
    </source>
</reference>
<comment type="caution">
    <text evidence="4">The sequence shown here is derived from an EMBL/GenBank/DDBJ whole genome shotgun (WGS) entry which is preliminary data.</text>
</comment>
<dbReference type="Pfam" id="PF00886">
    <property type="entry name" value="Ribosomal_S16"/>
    <property type="match status" value="1"/>
</dbReference>
<dbReference type="InterPro" id="IPR020592">
    <property type="entry name" value="Ribosomal_bS16_CS"/>
</dbReference>
<evidence type="ECO:0000256" key="3">
    <source>
        <dbReference type="HAMAP-Rule" id="MF_00385"/>
    </source>
</evidence>
<organism evidence="4 5">
    <name type="scientific">Candidatus Aquirickettsiella gammari</name>
    <dbReference type="NCBI Taxonomy" id="2016198"/>
    <lineage>
        <taxon>Bacteria</taxon>
        <taxon>Pseudomonadati</taxon>
        <taxon>Pseudomonadota</taxon>
        <taxon>Gammaproteobacteria</taxon>
        <taxon>Legionellales</taxon>
        <taxon>Coxiellaceae</taxon>
        <taxon>Candidatus Aquirickettsiella</taxon>
    </lineage>
</organism>
<dbReference type="GO" id="GO:0005737">
    <property type="term" value="C:cytoplasm"/>
    <property type="evidence" value="ECO:0007669"/>
    <property type="project" value="UniProtKB-ARBA"/>
</dbReference>
<dbReference type="Proteomes" id="UP000226429">
    <property type="component" value="Unassembled WGS sequence"/>
</dbReference>
<gene>
    <name evidence="3" type="primary">rpsP</name>
    <name evidence="4" type="ORF">CFE62_002590</name>
</gene>